<dbReference type="PIRSF" id="PIRSF036354">
    <property type="entry name" value="NosR"/>
    <property type="match status" value="1"/>
</dbReference>
<dbReference type="GO" id="GO:0003677">
    <property type="term" value="F:DNA binding"/>
    <property type="evidence" value="ECO:0007669"/>
    <property type="project" value="InterPro"/>
</dbReference>
<dbReference type="NCBIfam" id="NF046105">
    <property type="entry name" value="TransRegNosR"/>
    <property type="match status" value="1"/>
</dbReference>
<dbReference type="InterPro" id="IPR007329">
    <property type="entry name" value="FMN-bd"/>
</dbReference>
<dbReference type="PANTHER" id="PTHR30224:SF4">
    <property type="entry name" value="ELECTRON TRANSPORT PROTEIN YCCM-RELATED"/>
    <property type="match status" value="1"/>
</dbReference>
<feature type="region of interest" description="Disordered" evidence="4">
    <location>
        <begin position="693"/>
        <end position="724"/>
    </location>
</feature>
<gene>
    <name evidence="8" type="ORF">FGL86_09350</name>
</gene>
<evidence type="ECO:0000256" key="4">
    <source>
        <dbReference type="SAM" id="MobiDB-lite"/>
    </source>
</evidence>
<name>A0A5B8SQ73_9GAMM</name>
<keyword evidence="5" id="KW-1133">Transmembrane helix</keyword>
<dbReference type="AlphaFoldDB" id="A0A5B8SQ73"/>
<evidence type="ECO:0000256" key="5">
    <source>
        <dbReference type="SAM" id="Phobius"/>
    </source>
</evidence>
<dbReference type="GO" id="GO:0005886">
    <property type="term" value="C:plasma membrane"/>
    <property type="evidence" value="ECO:0007669"/>
    <property type="project" value="UniProtKB-SubCell"/>
</dbReference>
<dbReference type="Pfam" id="PF12801">
    <property type="entry name" value="Fer4_5"/>
    <property type="match status" value="2"/>
</dbReference>
<keyword evidence="6" id="KW-0732">Signal</keyword>
<dbReference type="InterPro" id="IPR017896">
    <property type="entry name" value="4Fe4S_Fe-S-bd"/>
</dbReference>
<feature type="transmembrane region" description="Helical" evidence="5">
    <location>
        <begin position="408"/>
        <end position="427"/>
    </location>
</feature>
<accession>A0A5B8SQ73</accession>
<evidence type="ECO:0000256" key="2">
    <source>
        <dbReference type="ARBA" id="ARBA00022475"/>
    </source>
</evidence>
<feature type="transmembrane region" description="Helical" evidence="5">
    <location>
        <begin position="479"/>
        <end position="502"/>
    </location>
</feature>
<dbReference type="GO" id="GO:0010181">
    <property type="term" value="F:FMN binding"/>
    <property type="evidence" value="ECO:0007669"/>
    <property type="project" value="InterPro"/>
</dbReference>
<reference evidence="8 9" key="1">
    <citation type="submission" date="2019-06" db="EMBL/GenBank/DDBJ databases">
        <title>Genome analyses of bacteria isolated from kimchi.</title>
        <authorList>
            <person name="Lee S."/>
            <person name="Ahn S."/>
            <person name="Roh S."/>
        </authorList>
    </citation>
    <scope>NUCLEOTIDE SEQUENCE [LARGE SCALE GENOMIC DNA]</scope>
    <source>
        <strain evidence="8 9">CBA4606</strain>
    </source>
</reference>
<dbReference type="InterPro" id="IPR052378">
    <property type="entry name" value="NosR_regulator"/>
</dbReference>
<keyword evidence="9" id="KW-1185">Reference proteome</keyword>
<keyword evidence="3 5" id="KW-0472">Membrane</keyword>
<dbReference type="OrthoDB" id="9806398at2"/>
<sequence>MIPTTRSALSSSLAARIFALFFLICLTLPAQAFEFSHVEEDLLNQVRQGFPQADRLTEAEGELPVQKVMAGEELLGYVFETADIAPIPAYSGKPVDMLVGIDPTGQLTLAKVLKHSEPIMLVGIPEEKLQDFASAHTNFSVRDNPKIGDNLDAISGATVTVIVVNDTIMRSARQVAASLGIIEDPSAQPAATVKQDVFNEADWETLTGDGSIRHLHLTHGEVDEAFVGTAAENYMRGTPQPEDKTFIDLYYTYLNAPTIGRNLLGESRYNALMESLEPGEHAVALMANGDYSFKGSGYVRGGIFDRIEITQGGRTITFHDLDHQRVGSFSLDGMPRMTEKDIFIIREAANFDPGRPWQLDLLVRRASGPLDTEFTRFSADYSIPDAYVERPEPVVERPIWVQVWYDKAFQIAVLGAGLLVLTGVMMFQDVLVRHPRILTPLRIGFLCYTLFFIGWYALAQLSVVNILTFTHSLITDFSWTSFLIDPMMFILWGFVAVSLLLWGRGVYCGWLCPFGALQDLVNKAARKLKVKQIEIPFGVHERLWAIKYIILLVLFAVSLNSLGSAEKLAEVEPFKTAITLRFQRDWPFVLYALGLVVISVFNHKFYCRYVCPLGAGLAIPSRLRLFDWLKRHRGSCGTPCQICAQECEVKAIHPDGRINANECHYCLDCQVLYWDDQRCPPMVKRRKRFEKAARVSGKGPQSFDPATAGAQGATLQRIPAHQEE</sequence>
<dbReference type="EMBL" id="CP042382">
    <property type="protein sequence ID" value="QEA39259.1"/>
    <property type="molecule type" value="Genomic_DNA"/>
</dbReference>
<proteinExistence type="predicted"/>
<keyword evidence="2" id="KW-1003">Cell membrane</keyword>
<evidence type="ECO:0000259" key="7">
    <source>
        <dbReference type="SMART" id="SM00900"/>
    </source>
</evidence>
<dbReference type="Pfam" id="PF04205">
    <property type="entry name" value="FMN_bind"/>
    <property type="match status" value="1"/>
</dbReference>
<dbReference type="SMART" id="SM00900">
    <property type="entry name" value="FMN_bind"/>
    <property type="match status" value="1"/>
</dbReference>
<dbReference type="SUPFAM" id="SSF54862">
    <property type="entry name" value="4Fe-4S ferredoxins"/>
    <property type="match status" value="1"/>
</dbReference>
<feature type="domain" description="FMN-binding" evidence="7">
    <location>
        <begin position="89"/>
        <end position="175"/>
    </location>
</feature>
<dbReference type="InterPro" id="IPR011399">
    <property type="entry name" value="NosR"/>
</dbReference>
<feature type="chain" id="PRO_5022805869" evidence="6">
    <location>
        <begin position="33"/>
        <end position="724"/>
    </location>
</feature>
<protein>
    <submittedName>
        <fullName evidence="8">Regulatory protein NosR</fullName>
    </submittedName>
</protein>
<dbReference type="GO" id="GO:0045893">
    <property type="term" value="P:positive regulation of DNA-templated transcription"/>
    <property type="evidence" value="ECO:0007669"/>
    <property type="project" value="InterPro"/>
</dbReference>
<feature type="transmembrane region" description="Helical" evidence="5">
    <location>
        <begin position="439"/>
        <end position="459"/>
    </location>
</feature>
<feature type="transmembrane region" description="Helical" evidence="5">
    <location>
        <begin position="545"/>
        <end position="565"/>
    </location>
</feature>
<feature type="signal peptide" evidence="6">
    <location>
        <begin position="1"/>
        <end position="32"/>
    </location>
</feature>
<evidence type="ECO:0000256" key="6">
    <source>
        <dbReference type="SAM" id="SignalP"/>
    </source>
</evidence>
<evidence type="ECO:0000313" key="8">
    <source>
        <dbReference type="EMBL" id="QEA39259.1"/>
    </source>
</evidence>
<evidence type="ECO:0000256" key="1">
    <source>
        <dbReference type="ARBA" id="ARBA00004236"/>
    </source>
</evidence>
<dbReference type="RefSeq" id="WP_147184311.1">
    <property type="nucleotide sequence ID" value="NZ_CP042382.1"/>
</dbReference>
<feature type="transmembrane region" description="Helical" evidence="5">
    <location>
        <begin position="585"/>
        <end position="602"/>
    </location>
</feature>
<dbReference type="Proteomes" id="UP000321272">
    <property type="component" value="Chromosome"/>
</dbReference>
<evidence type="ECO:0000313" key="9">
    <source>
        <dbReference type="Proteomes" id="UP000321272"/>
    </source>
</evidence>
<organism evidence="8 9">
    <name type="scientific">Pistricoccus aurantiacus</name>
    <dbReference type="NCBI Taxonomy" id="1883414"/>
    <lineage>
        <taxon>Bacteria</taxon>
        <taxon>Pseudomonadati</taxon>
        <taxon>Pseudomonadota</taxon>
        <taxon>Gammaproteobacteria</taxon>
        <taxon>Oceanospirillales</taxon>
        <taxon>Halomonadaceae</taxon>
        <taxon>Pistricoccus</taxon>
    </lineage>
</organism>
<dbReference type="KEGG" id="paur:FGL86_09350"/>
<dbReference type="PANTHER" id="PTHR30224">
    <property type="entry name" value="ELECTRON TRANSPORT PROTEIN"/>
    <property type="match status" value="1"/>
</dbReference>
<keyword evidence="5" id="KW-0812">Transmembrane</keyword>
<comment type="subcellular location">
    <subcellularLocation>
        <location evidence="1">Cell membrane</location>
    </subcellularLocation>
</comment>
<evidence type="ECO:0000256" key="3">
    <source>
        <dbReference type="ARBA" id="ARBA00023136"/>
    </source>
</evidence>